<name>A0AAQ4E422_AMBAM</name>
<evidence type="ECO:0000259" key="4">
    <source>
        <dbReference type="PROSITE" id="PS50026"/>
    </source>
</evidence>
<dbReference type="SUPFAM" id="SSF57196">
    <property type="entry name" value="EGF/Laminin"/>
    <property type="match status" value="1"/>
</dbReference>
<keyword evidence="1 2" id="KW-1015">Disulfide bond</keyword>
<feature type="domain" description="EGF-like" evidence="4">
    <location>
        <begin position="218"/>
        <end position="254"/>
    </location>
</feature>
<dbReference type="InterPro" id="IPR000742">
    <property type="entry name" value="EGF"/>
</dbReference>
<dbReference type="PROSITE" id="PS00022">
    <property type="entry name" value="EGF_1"/>
    <property type="match status" value="1"/>
</dbReference>
<evidence type="ECO:0000256" key="1">
    <source>
        <dbReference type="ARBA" id="ARBA00023157"/>
    </source>
</evidence>
<keyword evidence="2" id="KW-0245">EGF-like domain</keyword>
<sequence>MSLRLLSATCGTTADQLFTASSVSAHSRSLPVAVCTCAGLALLWDPGHASSQVFLDGSSSLLLNDSQPILSAVTSLAFRTCGHGTILRQTLGNDSISLAVLPNGALELSWSVRGVQDAVMVGTNVSNNRLHWLSLRPVYGMVWLHADERRLLLVASDTIRPYLLSLMAQAVSTVVAPSGFRGCLSEGANLPLASARSEGSPQWGTCPLPDTYHCKDYLVDPCFDYPCWHGGLCMVQDGVPTCTCTARYIGKHCELDKGKPLALSAHVFLVCVILPLTLALVIWGTTLRFCGKCF</sequence>
<keyword evidence="3" id="KW-1133">Transmembrane helix</keyword>
<keyword evidence="3" id="KW-0812">Transmembrane</keyword>
<dbReference type="SUPFAM" id="SSF49899">
    <property type="entry name" value="Concanavalin A-like lectins/glucanases"/>
    <property type="match status" value="1"/>
</dbReference>
<feature type="disulfide bond" evidence="2">
    <location>
        <begin position="244"/>
        <end position="253"/>
    </location>
</feature>
<comment type="caution">
    <text evidence="5">The sequence shown here is derived from an EMBL/GenBank/DDBJ whole genome shotgun (WGS) entry which is preliminary data.</text>
</comment>
<keyword evidence="3" id="KW-0472">Membrane</keyword>
<comment type="caution">
    <text evidence="2">Lacks conserved residue(s) required for the propagation of feature annotation.</text>
</comment>
<dbReference type="PROSITE" id="PS50026">
    <property type="entry name" value="EGF_3"/>
    <property type="match status" value="1"/>
</dbReference>
<evidence type="ECO:0000256" key="2">
    <source>
        <dbReference type="PROSITE-ProRule" id="PRU00076"/>
    </source>
</evidence>
<organism evidence="5 6">
    <name type="scientific">Amblyomma americanum</name>
    <name type="common">Lone star tick</name>
    <dbReference type="NCBI Taxonomy" id="6943"/>
    <lineage>
        <taxon>Eukaryota</taxon>
        <taxon>Metazoa</taxon>
        <taxon>Ecdysozoa</taxon>
        <taxon>Arthropoda</taxon>
        <taxon>Chelicerata</taxon>
        <taxon>Arachnida</taxon>
        <taxon>Acari</taxon>
        <taxon>Parasitiformes</taxon>
        <taxon>Ixodida</taxon>
        <taxon>Ixodoidea</taxon>
        <taxon>Ixodidae</taxon>
        <taxon>Amblyomminae</taxon>
        <taxon>Amblyomma</taxon>
    </lineage>
</organism>
<accession>A0AAQ4E422</accession>
<feature type="transmembrane region" description="Helical" evidence="3">
    <location>
        <begin position="261"/>
        <end position="283"/>
    </location>
</feature>
<dbReference type="InterPro" id="IPR013320">
    <property type="entry name" value="ConA-like_dom_sf"/>
</dbReference>
<dbReference type="CDD" id="cd00054">
    <property type="entry name" value="EGF_CA"/>
    <property type="match status" value="1"/>
</dbReference>
<gene>
    <name evidence="5" type="ORF">V5799_014088</name>
</gene>
<evidence type="ECO:0000313" key="5">
    <source>
        <dbReference type="EMBL" id="KAK8769446.1"/>
    </source>
</evidence>
<dbReference type="Proteomes" id="UP001321473">
    <property type="component" value="Unassembled WGS sequence"/>
</dbReference>
<evidence type="ECO:0000313" key="6">
    <source>
        <dbReference type="Proteomes" id="UP001321473"/>
    </source>
</evidence>
<keyword evidence="6" id="KW-1185">Reference proteome</keyword>
<protein>
    <recommendedName>
        <fullName evidence="4">EGF-like domain-containing protein</fullName>
    </recommendedName>
</protein>
<dbReference type="AlphaFoldDB" id="A0AAQ4E422"/>
<dbReference type="Gene3D" id="2.10.25.10">
    <property type="entry name" value="Laminin"/>
    <property type="match status" value="1"/>
</dbReference>
<reference evidence="5 6" key="1">
    <citation type="journal article" date="2023" name="Arcadia Sci">
        <title>De novo assembly of a long-read Amblyomma americanum tick genome.</title>
        <authorList>
            <person name="Chou S."/>
            <person name="Poskanzer K.E."/>
            <person name="Rollins M."/>
            <person name="Thuy-Boun P.S."/>
        </authorList>
    </citation>
    <scope>NUCLEOTIDE SEQUENCE [LARGE SCALE GENOMIC DNA]</scope>
    <source>
        <strain evidence="5">F_SG_1</strain>
        <tissue evidence="5">Salivary glands</tissue>
    </source>
</reference>
<dbReference type="EMBL" id="JARKHS020022601">
    <property type="protein sequence ID" value="KAK8769446.1"/>
    <property type="molecule type" value="Genomic_DNA"/>
</dbReference>
<proteinExistence type="predicted"/>
<evidence type="ECO:0000256" key="3">
    <source>
        <dbReference type="SAM" id="Phobius"/>
    </source>
</evidence>